<dbReference type="InterPro" id="IPR020568">
    <property type="entry name" value="Ribosomal_Su5_D2-typ_SF"/>
</dbReference>
<gene>
    <name evidence="5" type="ORF">MICPUN_54222</name>
</gene>
<evidence type="ECO:0000256" key="3">
    <source>
        <dbReference type="ARBA" id="ARBA00022840"/>
    </source>
</evidence>
<keyword evidence="6" id="KW-1185">Reference proteome</keyword>
<dbReference type="AlphaFoldDB" id="C1DZQ3"/>
<keyword evidence="2" id="KW-0547">Nucleotide-binding</keyword>
<sequence>MGTTGSSDPPPGSVELFVCGRLCLLGEHSDWAGGFRSSNPHIEKGYCLVAGTSEGLRATVSSLPGPDASRVLSMTSTTDTGERRTRTFNLRDPGSLLEEARAGGFWCHVAGTAHHMVTTFGPKIAHSIAIDNYDTNLPVKKGLSSSAAVCVLVARAFSRVFDLGLTVRDEMDAAYRGERTTPSRCGRMDQACAFGPGRVSLLSFDGDSLDVTPIEDVGGPDGFHFVLADLGAGKDTVRILRDLQAAYPKASTDDYKRLHELLGPFNAKTCAAAVDAMARGDARELGEVYARAQAAFDERAGAVCPTQLGHLGSPVLRAVLTSERMREFAWGGKGVGSQGDGTVQLLCRGEAGMAGCEEVLRRDFGLVHTIRLVIPPRRRDPSSLADA</sequence>
<dbReference type="Gene3D" id="3.30.230.10">
    <property type="match status" value="1"/>
</dbReference>
<keyword evidence="3" id="KW-0067">ATP-binding</keyword>
<evidence type="ECO:0000256" key="2">
    <source>
        <dbReference type="ARBA" id="ARBA00022741"/>
    </source>
</evidence>
<dbReference type="EMBL" id="CP001323">
    <property type="protein sequence ID" value="ACO60690.1"/>
    <property type="molecule type" value="Genomic_DNA"/>
</dbReference>
<accession>C1DZQ3</accession>
<dbReference type="GeneID" id="8240627"/>
<dbReference type="KEGG" id="mis:MICPUN_54222"/>
<evidence type="ECO:0000256" key="1">
    <source>
        <dbReference type="ARBA" id="ARBA00006566"/>
    </source>
</evidence>
<dbReference type="SUPFAM" id="SSF54211">
    <property type="entry name" value="Ribosomal protein S5 domain 2-like"/>
    <property type="match status" value="1"/>
</dbReference>
<evidence type="ECO:0000313" key="5">
    <source>
        <dbReference type="EMBL" id="ACO60690.1"/>
    </source>
</evidence>
<dbReference type="RefSeq" id="XP_002499432.1">
    <property type="nucleotide sequence ID" value="XM_002499386.1"/>
</dbReference>
<proteinExistence type="inferred from homology"/>
<dbReference type="GO" id="GO:0004335">
    <property type="term" value="F:galactokinase activity"/>
    <property type="evidence" value="ECO:0007669"/>
    <property type="project" value="TreeGrafter"/>
</dbReference>
<dbReference type="OrthoDB" id="188923at2759"/>
<dbReference type="OMA" id="MDQACAY"/>
<evidence type="ECO:0000313" key="6">
    <source>
        <dbReference type="Proteomes" id="UP000002009"/>
    </source>
</evidence>
<dbReference type="InterPro" id="IPR006204">
    <property type="entry name" value="GHMP_kinase_N_dom"/>
</dbReference>
<dbReference type="STRING" id="296587.C1DZQ3"/>
<name>C1DZQ3_MICCC</name>
<dbReference type="Proteomes" id="UP000002009">
    <property type="component" value="Chromosome 2"/>
</dbReference>
<dbReference type="eggNOG" id="ENOG502QPZV">
    <property type="taxonomic scope" value="Eukaryota"/>
</dbReference>
<dbReference type="PRINTS" id="PR00959">
    <property type="entry name" value="MEVGALKINASE"/>
</dbReference>
<evidence type="ECO:0000259" key="4">
    <source>
        <dbReference type="Pfam" id="PF00288"/>
    </source>
</evidence>
<dbReference type="GO" id="GO:0005829">
    <property type="term" value="C:cytosol"/>
    <property type="evidence" value="ECO:0007669"/>
    <property type="project" value="TreeGrafter"/>
</dbReference>
<dbReference type="PANTHER" id="PTHR10457">
    <property type="entry name" value="MEVALONATE KINASE/GALACTOKINASE"/>
    <property type="match status" value="1"/>
</dbReference>
<organism evidence="5 6">
    <name type="scientific">Micromonas commoda (strain RCC299 / NOUM17 / CCMP2709)</name>
    <name type="common">Picoplanktonic green alga</name>
    <dbReference type="NCBI Taxonomy" id="296587"/>
    <lineage>
        <taxon>Eukaryota</taxon>
        <taxon>Viridiplantae</taxon>
        <taxon>Chlorophyta</taxon>
        <taxon>Mamiellophyceae</taxon>
        <taxon>Mamiellales</taxon>
        <taxon>Mamiellaceae</taxon>
        <taxon>Micromonas</taxon>
    </lineage>
</organism>
<dbReference type="PANTHER" id="PTHR10457:SF7">
    <property type="entry name" value="GALACTOKINASE-RELATED"/>
    <property type="match status" value="1"/>
</dbReference>
<dbReference type="InterPro" id="IPR014721">
    <property type="entry name" value="Ribsml_uS5_D2-typ_fold_subgr"/>
</dbReference>
<dbReference type="Pfam" id="PF00288">
    <property type="entry name" value="GHMP_kinases_N"/>
    <property type="match status" value="1"/>
</dbReference>
<dbReference type="GO" id="GO:0005524">
    <property type="term" value="F:ATP binding"/>
    <property type="evidence" value="ECO:0007669"/>
    <property type="project" value="UniProtKB-KW"/>
</dbReference>
<protein>
    <recommendedName>
        <fullName evidence="4">GHMP kinase N-terminal domain-containing protein</fullName>
    </recommendedName>
</protein>
<dbReference type="InParanoid" id="C1DZQ3"/>
<feature type="domain" description="GHMP kinase N-terminal" evidence="4">
    <location>
        <begin position="115"/>
        <end position="194"/>
    </location>
</feature>
<reference evidence="5 6" key="1">
    <citation type="journal article" date="2009" name="Science">
        <title>Green evolution and dynamic adaptations revealed by genomes of the marine picoeukaryotes Micromonas.</title>
        <authorList>
            <person name="Worden A.Z."/>
            <person name="Lee J.H."/>
            <person name="Mock T."/>
            <person name="Rouze P."/>
            <person name="Simmons M.P."/>
            <person name="Aerts A.L."/>
            <person name="Allen A.E."/>
            <person name="Cuvelier M.L."/>
            <person name="Derelle E."/>
            <person name="Everett M.V."/>
            <person name="Foulon E."/>
            <person name="Grimwood J."/>
            <person name="Gundlach H."/>
            <person name="Henrissat B."/>
            <person name="Napoli C."/>
            <person name="McDonald S.M."/>
            <person name="Parker M.S."/>
            <person name="Rombauts S."/>
            <person name="Salamov A."/>
            <person name="Von Dassow P."/>
            <person name="Badger J.H."/>
            <person name="Coutinho P.M."/>
            <person name="Demir E."/>
            <person name="Dubchak I."/>
            <person name="Gentemann C."/>
            <person name="Eikrem W."/>
            <person name="Gready J.E."/>
            <person name="John U."/>
            <person name="Lanier W."/>
            <person name="Lindquist E.A."/>
            <person name="Lucas S."/>
            <person name="Mayer K.F."/>
            <person name="Moreau H."/>
            <person name="Not F."/>
            <person name="Otillar R."/>
            <person name="Panaud O."/>
            <person name="Pangilinan J."/>
            <person name="Paulsen I."/>
            <person name="Piegu B."/>
            <person name="Poliakov A."/>
            <person name="Robbens S."/>
            <person name="Schmutz J."/>
            <person name="Toulza E."/>
            <person name="Wyss T."/>
            <person name="Zelensky A."/>
            <person name="Zhou K."/>
            <person name="Armbrust E.V."/>
            <person name="Bhattacharya D."/>
            <person name="Goodenough U.W."/>
            <person name="Van de Peer Y."/>
            <person name="Grigoriev I.V."/>
        </authorList>
    </citation>
    <scope>NUCLEOTIDE SEQUENCE [LARGE SCALE GENOMIC DNA]</scope>
    <source>
        <strain evidence="6">RCC299 / NOUM17</strain>
    </source>
</reference>
<dbReference type="GO" id="GO:0006012">
    <property type="term" value="P:galactose metabolic process"/>
    <property type="evidence" value="ECO:0007669"/>
    <property type="project" value="TreeGrafter"/>
</dbReference>
<comment type="similarity">
    <text evidence="1">Belongs to the GHMP kinase family. GalK subfamily.</text>
</comment>